<feature type="region of interest" description="Disordered" evidence="1">
    <location>
        <begin position="17"/>
        <end position="38"/>
    </location>
</feature>
<evidence type="ECO:0000313" key="2">
    <source>
        <dbReference type="EMBL" id="KAF0893861.1"/>
    </source>
</evidence>
<name>A0A6G1C1H3_9ORYZ</name>
<organism evidence="2 3">
    <name type="scientific">Oryza meyeriana var. granulata</name>
    <dbReference type="NCBI Taxonomy" id="110450"/>
    <lineage>
        <taxon>Eukaryota</taxon>
        <taxon>Viridiplantae</taxon>
        <taxon>Streptophyta</taxon>
        <taxon>Embryophyta</taxon>
        <taxon>Tracheophyta</taxon>
        <taxon>Spermatophyta</taxon>
        <taxon>Magnoliopsida</taxon>
        <taxon>Liliopsida</taxon>
        <taxon>Poales</taxon>
        <taxon>Poaceae</taxon>
        <taxon>BOP clade</taxon>
        <taxon>Oryzoideae</taxon>
        <taxon>Oryzeae</taxon>
        <taxon>Oryzinae</taxon>
        <taxon>Oryza</taxon>
        <taxon>Oryza meyeriana</taxon>
    </lineage>
</organism>
<dbReference type="AlphaFoldDB" id="A0A6G1C1H3"/>
<accession>A0A6G1C1H3</accession>
<reference evidence="2 3" key="1">
    <citation type="submission" date="2019-11" db="EMBL/GenBank/DDBJ databases">
        <title>Whole genome sequence of Oryza granulata.</title>
        <authorList>
            <person name="Li W."/>
        </authorList>
    </citation>
    <scope>NUCLEOTIDE SEQUENCE [LARGE SCALE GENOMIC DNA]</scope>
    <source>
        <strain evidence="3">cv. Menghai</strain>
        <tissue evidence="2">Leaf</tissue>
    </source>
</reference>
<evidence type="ECO:0000313" key="3">
    <source>
        <dbReference type="Proteomes" id="UP000479710"/>
    </source>
</evidence>
<keyword evidence="3" id="KW-1185">Reference proteome</keyword>
<evidence type="ECO:0000256" key="1">
    <source>
        <dbReference type="SAM" id="MobiDB-lite"/>
    </source>
</evidence>
<proteinExistence type="predicted"/>
<comment type="caution">
    <text evidence="2">The sequence shown here is derived from an EMBL/GenBank/DDBJ whole genome shotgun (WGS) entry which is preliminary data.</text>
</comment>
<dbReference type="EMBL" id="SPHZ02000011">
    <property type="protein sequence ID" value="KAF0893861.1"/>
    <property type="molecule type" value="Genomic_DNA"/>
</dbReference>
<gene>
    <name evidence="2" type="ORF">E2562_031398</name>
</gene>
<protein>
    <submittedName>
        <fullName evidence="2">Uncharacterized protein</fullName>
    </submittedName>
</protein>
<dbReference type="Proteomes" id="UP000479710">
    <property type="component" value="Unassembled WGS sequence"/>
</dbReference>
<sequence length="73" mass="8113">MDIKILDGTPWELLVMKSKSQKEGTEADESEEEGERKKALVSDDLLQASIVRLASIETPVDTQLRINVVPNFG</sequence>